<dbReference type="PROSITE" id="PS00136">
    <property type="entry name" value="SUBTILASE_ASP"/>
    <property type="match status" value="1"/>
</dbReference>
<feature type="active site" description="Charge relay system" evidence="5">
    <location>
        <position position="163"/>
    </location>
</feature>
<sequence length="415" mass="42677">MRLPAFSLLLPALLLASCGTQREAPALAVAPSQLLTVNVTPSQSDADLTARYGGHVVLRTSTFAVIGDPKVGLSAQGLKDNKAQPNRGVMKATAGQRLWGSGQTTIWANGQVPIWAESATPSWDNGVYNGLPANTALWKSIGLDRAYQQAQHLGLSTTIAVIDSGVDVAHPMLHARLSDPITWRDFVDGDTLPQEVGEAGRGEYGHGTVVAGIAAQIAPNAHLMPLRVLSEDGSGDVLNVASAIVWAADHGADVINLSLGASEPVQAVSSAIEYANQAGVLVVAAAGNTGQNALDYPASSFKSDSLNVSVGSVNAVQQHSAFSAYAPSLQLNAPGELVSGPYPGNRAAKWTGTSMSAPIVAGALALGLGEDRTPQGVVGQLRTSAASIDAVYGNEAYVGQLGHGILDLGAYTNLP</sequence>
<dbReference type="PANTHER" id="PTHR43399">
    <property type="entry name" value="SUBTILISIN-RELATED"/>
    <property type="match status" value="1"/>
</dbReference>
<feature type="chain" id="PRO_5045141748" evidence="7">
    <location>
        <begin position="17"/>
        <end position="415"/>
    </location>
</feature>
<feature type="domain" description="Peptidase S8/S53" evidence="8">
    <location>
        <begin position="157"/>
        <end position="368"/>
    </location>
</feature>
<dbReference type="RefSeq" id="WP_380062036.1">
    <property type="nucleotide sequence ID" value="NZ_JBHSEI010000008.1"/>
</dbReference>
<keyword evidence="7" id="KW-0732">Signal</keyword>
<dbReference type="Pfam" id="PF00082">
    <property type="entry name" value="Peptidase_S8"/>
    <property type="match status" value="1"/>
</dbReference>
<dbReference type="PROSITE" id="PS00138">
    <property type="entry name" value="SUBTILASE_SER"/>
    <property type="match status" value="1"/>
</dbReference>
<dbReference type="EMBL" id="JBHSEI010000008">
    <property type="protein sequence ID" value="MFC4639037.1"/>
    <property type="molecule type" value="Genomic_DNA"/>
</dbReference>
<protein>
    <submittedName>
        <fullName evidence="9">S8 family serine peptidase</fullName>
    </submittedName>
</protein>
<feature type="active site" description="Charge relay system" evidence="5">
    <location>
        <position position="206"/>
    </location>
</feature>
<evidence type="ECO:0000256" key="3">
    <source>
        <dbReference type="ARBA" id="ARBA00022801"/>
    </source>
</evidence>
<evidence type="ECO:0000256" key="2">
    <source>
        <dbReference type="ARBA" id="ARBA00022670"/>
    </source>
</evidence>
<dbReference type="InterPro" id="IPR000209">
    <property type="entry name" value="Peptidase_S8/S53_dom"/>
</dbReference>
<dbReference type="PANTHER" id="PTHR43399:SF4">
    <property type="entry name" value="CELL WALL-ASSOCIATED PROTEASE"/>
    <property type="match status" value="1"/>
</dbReference>
<comment type="caution">
    <text evidence="9">The sequence shown here is derived from an EMBL/GenBank/DDBJ whole genome shotgun (WGS) entry which is preliminary data.</text>
</comment>
<reference evidence="10" key="1">
    <citation type="journal article" date="2019" name="Int. J. Syst. Evol. Microbiol.">
        <title>The Global Catalogue of Microorganisms (GCM) 10K type strain sequencing project: providing services to taxonomists for standard genome sequencing and annotation.</title>
        <authorList>
            <consortium name="The Broad Institute Genomics Platform"/>
            <consortium name="The Broad Institute Genome Sequencing Center for Infectious Disease"/>
            <person name="Wu L."/>
            <person name="Ma J."/>
        </authorList>
    </citation>
    <scope>NUCLEOTIDE SEQUENCE [LARGE SCALE GENOMIC DNA]</scope>
    <source>
        <strain evidence="10">CCUG 55995</strain>
    </source>
</reference>
<dbReference type="PROSITE" id="PS51892">
    <property type="entry name" value="SUBTILASE"/>
    <property type="match status" value="1"/>
</dbReference>
<dbReference type="Gene3D" id="3.40.50.200">
    <property type="entry name" value="Peptidase S8/S53 domain"/>
    <property type="match status" value="1"/>
</dbReference>
<dbReference type="PRINTS" id="PR00723">
    <property type="entry name" value="SUBTILISIN"/>
</dbReference>
<comment type="similarity">
    <text evidence="1 5 6">Belongs to the peptidase S8 family.</text>
</comment>
<keyword evidence="4 5" id="KW-0720">Serine protease</keyword>
<evidence type="ECO:0000313" key="9">
    <source>
        <dbReference type="EMBL" id="MFC4639037.1"/>
    </source>
</evidence>
<dbReference type="SUPFAM" id="SSF52743">
    <property type="entry name" value="Subtilisin-like"/>
    <property type="match status" value="1"/>
</dbReference>
<dbReference type="InterPro" id="IPR036852">
    <property type="entry name" value="Peptidase_S8/S53_dom_sf"/>
</dbReference>
<keyword evidence="10" id="KW-1185">Reference proteome</keyword>
<dbReference type="InterPro" id="IPR015500">
    <property type="entry name" value="Peptidase_S8_subtilisin-rel"/>
</dbReference>
<evidence type="ECO:0000256" key="1">
    <source>
        <dbReference type="ARBA" id="ARBA00011073"/>
    </source>
</evidence>
<evidence type="ECO:0000256" key="7">
    <source>
        <dbReference type="SAM" id="SignalP"/>
    </source>
</evidence>
<evidence type="ECO:0000256" key="5">
    <source>
        <dbReference type="PROSITE-ProRule" id="PRU01240"/>
    </source>
</evidence>
<organism evidence="9 10">
    <name type="scientific">Deinococcus hohokamensis</name>
    <dbReference type="NCBI Taxonomy" id="309883"/>
    <lineage>
        <taxon>Bacteria</taxon>
        <taxon>Thermotogati</taxon>
        <taxon>Deinococcota</taxon>
        <taxon>Deinococci</taxon>
        <taxon>Deinococcales</taxon>
        <taxon>Deinococcaceae</taxon>
        <taxon>Deinococcus</taxon>
    </lineage>
</organism>
<dbReference type="InterPro" id="IPR023827">
    <property type="entry name" value="Peptidase_S8_Asp-AS"/>
</dbReference>
<evidence type="ECO:0000313" key="10">
    <source>
        <dbReference type="Proteomes" id="UP001595952"/>
    </source>
</evidence>
<name>A0ABV9I9N2_9DEIO</name>
<feature type="active site" description="Charge relay system" evidence="5">
    <location>
        <position position="354"/>
    </location>
</feature>
<evidence type="ECO:0000259" key="8">
    <source>
        <dbReference type="Pfam" id="PF00082"/>
    </source>
</evidence>
<dbReference type="Proteomes" id="UP001595952">
    <property type="component" value="Unassembled WGS sequence"/>
</dbReference>
<proteinExistence type="inferred from homology"/>
<evidence type="ECO:0000256" key="6">
    <source>
        <dbReference type="RuleBase" id="RU003355"/>
    </source>
</evidence>
<feature type="signal peptide" evidence="7">
    <location>
        <begin position="1"/>
        <end position="16"/>
    </location>
</feature>
<accession>A0ABV9I9N2</accession>
<dbReference type="PROSITE" id="PS51257">
    <property type="entry name" value="PROKAR_LIPOPROTEIN"/>
    <property type="match status" value="1"/>
</dbReference>
<evidence type="ECO:0000256" key="4">
    <source>
        <dbReference type="ARBA" id="ARBA00022825"/>
    </source>
</evidence>
<gene>
    <name evidence="9" type="ORF">ACFO0D_11880</name>
</gene>
<keyword evidence="2 5" id="KW-0645">Protease</keyword>
<dbReference type="InterPro" id="IPR051048">
    <property type="entry name" value="Peptidase_S8/S53_subtilisin"/>
</dbReference>
<keyword evidence="3 5" id="KW-0378">Hydrolase</keyword>
<dbReference type="InterPro" id="IPR023828">
    <property type="entry name" value="Peptidase_S8_Ser-AS"/>
</dbReference>